<feature type="chain" id="PRO_5022916426" evidence="1">
    <location>
        <begin position="25"/>
        <end position="169"/>
    </location>
</feature>
<dbReference type="Proteomes" id="UP000307440">
    <property type="component" value="Unassembled WGS sequence"/>
</dbReference>
<evidence type="ECO:0000313" key="2">
    <source>
        <dbReference type="EMBL" id="TFK17216.1"/>
    </source>
</evidence>
<dbReference type="AlphaFoldDB" id="A0A5C3KAU5"/>
<protein>
    <submittedName>
        <fullName evidence="2">Uncharacterized protein</fullName>
    </submittedName>
</protein>
<sequence>MSRYISLLQLLLLNLLTINPSTQGTLLSFEGAAYFSPNCSRPVTLPSKVDLTTGQNPFQVRTDWLDLRKPMWWTEVYGWMSFMPMDRQFNTYPFSLADCISFPTYDPANQLYSYSSDMVDMWNGLDQGISDITRVLRTQYHILAVPPYPVRGWGYHKKFKSWDKARSIA</sequence>
<keyword evidence="3" id="KW-1185">Reference proteome</keyword>
<name>A0A5C3KAU5_COPMA</name>
<organism evidence="2 3">
    <name type="scientific">Coprinopsis marcescibilis</name>
    <name type="common">Agaric fungus</name>
    <name type="synonym">Psathyrella marcescibilis</name>
    <dbReference type="NCBI Taxonomy" id="230819"/>
    <lineage>
        <taxon>Eukaryota</taxon>
        <taxon>Fungi</taxon>
        <taxon>Dikarya</taxon>
        <taxon>Basidiomycota</taxon>
        <taxon>Agaricomycotina</taxon>
        <taxon>Agaricomycetes</taxon>
        <taxon>Agaricomycetidae</taxon>
        <taxon>Agaricales</taxon>
        <taxon>Agaricineae</taxon>
        <taxon>Psathyrellaceae</taxon>
        <taxon>Coprinopsis</taxon>
    </lineage>
</organism>
<keyword evidence="1" id="KW-0732">Signal</keyword>
<proteinExistence type="predicted"/>
<reference evidence="2 3" key="1">
    <citation type="journal article" date="2019" name="Nat. Ecol. Evol.">
        <title>Megaphylogeny resolves global patterns of mushroom evolution.</title>
        <authorList>
            <person name="Varga T."/>
            <person name="Krizsan K."/>
            <person name="Foldi C."/>
            <person name="Dima B."/>
            <person name="Sanchez-Garcia M."/>
            <person name="Sanchez-Ramirez S."/>
            <person name="Szollosi G.J."/>
            <person name="Szarkandi J.G."/>
            <person name="Papp V."/>
            <person name="Albert L."/>
            <person name="Andreopoulos W."/>
            <person name="Angelini C."/>
            <person name="Antonin V."/>
            <person name="Barry K.W."/>
            <person name="Bougher N.L."/>
            <person name="Buchanan P."/>
            <person name="Buyck B."/>
            <person name="Bense V."/>
            <person name="Catcheside P."/>
            <person name="Chovatia M."/>
            <person name="Cooper J."/>
            <person name="Damon W."/>
            <person name="Desjardin D."/>
            <person name="Finy P."/>
            <person name="Geml J."/>
            <person name="Haridas S."/>
            <person name="Hughes K."/>
            <person name="Justo A."/>
            <person name="Karasinski D."/>
            <person name="Kautmanova I."/>
            <person name="Kiss B."/>
            <person name="Kocsube S."/>
            <person name="Kotiranta H."/>
            <person name="LaButti K.M."/>
            <person name="Lechner B.E."/>
            <person name="Liimatainen K."/>
            <person name="Lipzen A."/>
            <person name="Lukacs Z."/>
            <person name="Mihaltcheva S."/>
            <person name="Morgado L.N."/>
            <person name="Niskanen T."/>
            <person name="Noordeloos M.E."/>
            <person name="Ohm R.A."/>
            <person name="Ortiz-Santana B."/>
            <person name="Ovrebo C."/>
            <person name="Racz N."/>
            <person name="Riley R."/>
            <person name="Savchenko A."/>
            <person name="Shiryaev A."/>
            <person name="Soop K."/>
            <person name="Spirin V."/>
            <person name="Szebenyi C."/>
            <person name="Tomsovsky M."/>
            <person name="Tulloss R.E."/>
            <person name="Uehling J."/>
            <person name="Grigoriev I.V."/>
            <person name="Vagvolgyi C."/>
            <person name="Papp T."/>
            <person name="Martin F.M."/>
            <person name="Miettinen O."/>
            <person name="Hibbett D.S."/>
            <person name="Nagy L.G."/>
        </authorList>
    </citation>
    <scope>NUCLEOTIDE SEQUENCE [LARGE SCALE GENOMIC DNA]</scope>
    <source>
        <strain evidence="2 3">CBS 121175</strain>
    </source>
</reference>
<dbReference type="OrthoDB" id="3270336at2759"/>
<dbReference type="EMBL" id="ML210549">
    <property type="protein sequence ID" value="TFK17216.1"/>
    <property type="molecule type" value="Genomic_DNA"/>
</dbReference>
<evidence type="ECO:0000313" key="3">
    <source>
        <dbReference type="Proteomes" id="UP000307440"/>
    </source>
</evidence>
<accession>A0A5C3KAU5</accession>
<gene>
    <name evidence="2" type="ORF">FA15DRAFT_605555</name>
</gene>
<evidence type="ECO:0000256" key="1">
    <source>
        <dbReference type="SAM" id="SignalP"/>
    </source>
</evidence>
<feature type="signal peptide" evidence="1">
    <location>
        <begin position="1"/>
        <end position="24"/>
    </location>
</feature>